<gene>
    <name evidence="2" type="ordered locus">KNP414_02577</name>
</gene>
<feature type="transmembrane region" description="Helical" evidence="1">
    <location>
        <begin position="171"/>
        <end position="193"/>
    </location>
</feature>
<dbReference type="PATRIC" id="fig|1036673.3.peg.2338"/>
<feature type="transmembrane region" description="Helical" evidence="1">
    <location>
        <begin position="89"/>
        <end position="108"/>
    </location>
</feature>
<dbReference type="GO" id="GO:0010468">
    <property type="term" value="P:regulation of gene expression"/>
    <property type="evidence" value="ECO:0007669"/>
    <property type="project" value="InterPro"/>
</dbReference>
<dbReference type="GO" id="GO:0016020">
    <property type="term" value="C:membrane"/>
    <property type="evidence" value="ECO:0007669"/>
    <property type="project" value="InterPro"/>
</dbReference>
<evidence type="ECO:0000313" key="3">
    <source>
        <dbReference type="Proteomes" id="UP000006620"/>
    </source>
</evidence>
<dbReference type="RefSeq" id="WP_013916299.1">
    <property type="nucleotide sequence ID" value="NC_015690.1"/>
</dbReference>
<reference evidence="3" key="1">
    <citation type="submission" date="2011-06" db="EMBL/GenBank/DDBJ databases">
        <title>Complete genome sequence of Paenibacillus mucilaginosus KNP414.</title>
        <authorList>
            <person name="Wang J."/>
            <person name="Hu S."/>
            <person name="Hu X."/>
            <person name="Zhang B."/>
            <person name="Dong D."/>
            <person name="Zhang S."/>
            <person name="Zhao K."/>
            <person name="Wu D."/>
        </authorList>
    </citation>
    <scope>NUCLEOTIDE SEQUENCE [LARGE SCALE GENOMIC DNA]</scope>
    <source>
        <strain evidence="3">KNP414</strain>
    </source>
</reference>
<dbReference type="NCBIfam" id="TIGR03082">
    <property type="entry name" value="Gneg_AbrB_dup"/>
    <property type="match status" value="1"/>
</dbReference>
<dbReference type="PANTHER" id="PTHR38457:SF1">
    <property type="entry name" value="REGULATOR ABRB-RELATED"/>
    <property type="match status" value="1"/>
</dbReference>
<dbReference type="HOGENOM" id="CLU_050210_2_0_9"/>
<keyword evidence="1" id="KW-0812">Transmembrane</keyword>
<dbReference type="InterPro" id="IPR017516">
    <property type="entry name" value="AbrB_dup"/>
</dbReference>
<dbReference type="Pfam" id="PF05145">
    <property type="entry name" value="AbrB"/>
    <property type="match status" value="1"/>
</dbReference>
<organism evidence="2 3">
    <name type="scientific">Paenibacillus mucilaginosus (strain KNP414)</name>
    <dbReference type="NCBI Taxonomy" id="1036673"/>
    <lineage>
        <taxon>Bacteria</taxon>
        <taxon>Bacillati</taxon>
        <taxon>Bacillota</taxon>
        <taxon>Bacilli</taxon>
        <taxon>Bacillales</taxon>
        <taxon>Paenibacillaceae</taxon>
        <taxon>Paenibacillus</taxon>
    </lineage>
</organism>
<name>F8FAP9_PAEMK</name>
<keyword evidence="1" id="KW-0472">Membrane</keyword>
<dbReference type="AlphaFoldDB" id="F8FAP9"/>
<evidence type="ECO:0000313" key="2">
    <source>
        <dbReference type="EMBL" id="AEI41138.1"/>
    </source>
</evidence>
<dbReference type="KEGG" id="pms:KNP414_02577"/>
<feature type="transmembrane region" description="Helical" evidence="1">
    <location>
        <begin position="20"/>
        <end position="38"/>
    </location>
</feature>
<dbReference type="InterPro" id="IPR007820">
    <property type="entry name" value="AbrB_fam"/>
</dbReference>
<reference evidence="2 3" key="2">
    <citation type="journal article" date="2013" name="Genome Announc.">
        <title>Genome Sequence of Growth-Improving Paenibacillus mucilaginosus Strain KNP414.</title>
        <authorList>
            <person name="Lu J.J."/>
            <person name="Wang J.F."/>
            <person name="Hu X.F."/>
        </authorList>
    </citation>
    <scope>NUCLEOTIDE SEQUENCE [LARGE SCALE GENOMIC DNA]</scope>
    <source>
        <strain evidence="2 3">KNP414</strain>
    </source>
</reference>
<accession>F8FAP9</accession>
<proteinExistence type="predicted"/>
<protein>
    <submittedName>
        <fullName evidence="2">Membrane protein AbrB duplication</fullName>
    </submittedName>
</protein>
<dbReference type="Proteomes" id="UP000006620">
    <property type="component" value="Chromosome"/>
</dbReference>
<feature type="transmembrane region" description="Helical" evidence="1">
    <location>
        <begin position="50"/>
        <end position="69"/>
    </location>
</feature>
<feature type="transmembrane region" description="Helical" evidence="1">
    <location>
        <begin position="115"/>
        <end position="133"/>
    </location>
</feature>
<dbReference type="EMBL" id="CP002869">
    <property type="protein sequence ID" value="AEI41138.1"/>
    <property type="molecule type" value="Genomic_DNA"/>
</dbReference>
<feature type="transmembrane region" description="Helical" evidence="1">
    <location>
        <begin position="213"/>
        <end position="246"/>
    </location>
</feature>
<dbReference type="PANTHER" id="PTHR38457">
    <property type="entry name" value="REGULATOR ABRB-RELATED"/>
    <property type="match status" value="1"/>
</dbReference>
<sequence>MMTRLLMTLAVTAPGGLLFSWLHLPLSWMLGPLTAAVLWQSLIAGADRPLVWPVAFIFAVPFLAVHGLAGPAAPVSAVPLPAPDAAAAHPFGLTAAVVLIPLAALGAVRLKLPTPWFLGPMLASAGLTIAGLAPPHLPAPLLLAAQWSLGIYLGLGIKLSGLAGWRRLLPYSLLTGAGLVLFSLGLSWVYSLLLPMTTATAFLSTSPGGMTEMGVVASVIGADVSLVVAFQMFRILFILFAVPYLLRWGFRRAAARREEGAPAKPERPGA</sequence>
<keyword evidence="1" id="KW-1133">Transmembrane helix</keyword>
<feature type="transmembrane region" description="Helical" evidence="1">
    <location>
        <begin position="139"/>
        <end position="159"/>
    </location>
</feature>
<evidence type="ECO:0000256" key="1">
    <source>
        <dbReference type="SAM" id="Phobius"/>
    </source>
</evidence>